<accession>N1V359</accession>
<protein>
    <submittedName>
        <fullName evidence="1">Uncharacterized protein</fullName>
    </submittedName>
</protein>
<comment type="caution">
    <text evidence="1">The sequence shown here is derived from an EMBL/GenBank/DDBJ whole genome shotgun (WGS) entry which is preliminary data.</text>
</comment>
<dbReference type="AlphaFoldDB" id="N1V359"/>
<keyword evidence="2" id="KW-1185">Reference proteome</keyword>
<organism evidence="1 2">
    <name type="scientific">Arthrobacter crystallopoietes BAB-32</name>
    <dbReference type="NCBI Taxonomy" id="1246476"/>
    <lineage>
        <taxon>Bacteria</taxon>
        <taxon>Bacillati</taxon>
        <taxon>Actinomycetota</taxon>
        <taxon>Actinomycetes</taxon>
        <taxon>Micrococcales</taxon>
        <taxon>Micrococcaceae</taxon>
        <taxon>Crystallibacter</taxon>
    </lineage>
</organism>
<sequence>MTTITKPGTPTVAGMREMRVALPDEYFAALNFVGDQTGESQRSIVRRAVGTYLREAGFPHLIDVPATHTTRTNKKGTKK</sequence>
<reference evidence="1 2" key="1">
    <citation type="journal article" date="2013" name="Genome Announc.">
        <title>Draft Genome Sequence of Arthrobacter crystallopoietes Strain BAB-32, Revealing Genes for Bioremediation.</title>
        <authorList>
            <person name="Joshi M.N."/>
            <person name="Pandit A.S."/>
            <person name="Sharma A."/>
            <person name="Pandya R.V."/>
            <person name="Desai S.M."/>
            <person name="Saxena A.K."/>
            <person name="Bagatharia S.B."/>
        </authorList>
    </citation>
    <scope>NUCLEOTIDE SEQUENCE [LARGE SCALE GENOMIC DNA]</scope>
    <source>
        <strain evidence="1 2">BAB-32</strain>
    </source>
</reference>
<evidence type="ECO:0000313" key="1">
    <source>
        <dbReference type="EMBL" id="EMY35760.1"/>
    </source>
</evidence>
<dbReference type="RefSeq" id="WP_005266983.1">
    <property type="nucleotide sequence ID" value="NZ_ANPE02000063.1"/>
</dbReference>
<dbReference type="EMBL" id="ANPE02000063">
    <property type="protein sequence ID" value="EMY35760.1"/>
    <property type="molecule type" value="Genomic_DNA"/>
</dbReference>
<evidence type="ECO:0000313" key="2">
    <source>
        <dbReference type="Proteomes" id="UP000010729"/>
    </source>
</evidence>
<proteinExistence type="predicted"/>
<dbReference type="Proteomes" id="UP000010729">
    <property type="component" value="Unassembled WGS sequence"/>
</dbReference>
<gene>
    <name evidence="1" type="ORF">D477_002668</name>
</gene>
<name>N1V359_9MICC</name>